<comment type="catalytic activity">
    <reaction evidence="1">
        <text>ATP + protein L-histidine = ADP + protein N-phospho-L-histidine.</text>
        <dbReference type="EC" id="2.7.13.3"/>
    </reaction>
</comment>
<evidence type="ECO:0000256" key="11">
    <source>
        <dbReference type="ARBA" id="ARBA00023136"/>
    </source>
</evidence>
<evidence type="ECO:0000256" key="5">
    <source>
        <dbReference type="ARBA" id="ARBA00022553"/>
    </source>
</evidence>
<dbReference type="PROSITE" id="PS50109">
    <property type="entry name" value="HIS_KIN"/>
    <property type="match status" value="1"/>
</dbReference>
<dbReference type="Gene3D" id="3.30.565.10">
    <property type="entry name" value="Histidine kinase-like ATPase, C-terminal domain"/>
    <property type="match status" value="1"/>
</dbReference>
<keyword evidence="17" id="KW-1185">Reference proteome</keyword>
<keyword evidence="6" id="KW-0808">Transferase</keyword>
<keyword evidence="11 13" id="KW-0472">Membrane</keyword>
<dbReference type="SUPFAM" id="SSF47384">
    <property type="entry name" value="Homodimeric domain of signal transducing histidine kinase"/>
    <property type="match status" value="1"/>
</dbReference>
<dbReference type="SUPFAM" id="SSF55874">
    <property type="entry name" value="ATPase domain of HSP90 chaperone/DNA topoisomerase II/histidine kinase"/>
    <property type="match status" value="1"/>
</dbReference>
<dbReference type="CDD" id="cd00082">
    <property type="entry name" value="HisKA"/>
    <property type="match status" value="1"/>
</dbReference>
<dbReference type="InterPro" id="IPR005467">
    <property type="entry name" value="His_kinase_dom"/>
</dbReference>
<evidence type="ECO:0000256" key="3">
    <source>
        <dbReference type="ARBA" id="ARBA00012438"/>
    </source>
</evidence>
<dbReference type="InterPro" id="IPR036097">
    <property type="entry name" value="HisK_dim/P_sf"/>
</dbReference>
<dbReference type="Pfam" id="PF02518">
    <property type="entry name" value="HATPase_c"/>
    <property type="match status" value="1"/>
</dbReference>
<dbReference type="SMART" id="SM00388">
    <property type="entry name" value="HisKA"/>
    <property type="match status" value="1"/>
</dbReference>
<dbReference type="RefSeq" id="WP_087431717.1">
    <property type="nucleotide sequence ID" value="NZ_JAMDLV010000034.1"/>
</dbReference>
<sequence>MKKSLFAGKPRLAVKVYWTTAIGFLLFTALFMLLQLIFFEPYSLTMRSNELKSDFRALYDELHGQHIDKNWMARIASFDVEHYSLTGVVEKRGNDVRVFLGERPQKAARVRQQDDPSIYIFHTSPGAPVTPGTPMKITPIAPVTPYKKVDLIPTTPASWFSPDTMRLNFVLEEKLGDMLQLPLEDGLAVELFKQGAQDKKNERIWAALAPLPEENDAERYMITVSTLQPVSDASSLLGVFYRYFYLAAIALLLGLALLFTRMISQPLVKLNEMAKRLARLDFSARSDIKRGDEIGELADTFEFLATELKGTMQELRSANEQLQRDIEKEKQLERLRKRFVASVSHELKTPLSLIQGYAEALRDNVGQGAKRNKYASVIVSESERMSRLVHDLLDLSQLESGKFRMQWSEVALRMTLRIVLQALEALAADCRVALVWNVPEEEIFVHSDEQRLQQILTNVLTNALRHTPSDGRVEVSVRWPQDGAGNYVQVEVYNEGEPVPEEHLPHIWDAFYRAESSGNRASGSNGIGLSIVKHLLEKHGSVYAFRNVDDGVRVTFTLPVSDTMENAGQTGSVAK</sequence>
<dbReference type="Pfam" id="PF00672">
    <property type="entry name" value="HAMP"/>
    <property type="match status" value="1"/>
</dbReference>
<protein>
    <recommendedName>
        <fullName evidence="3">histidine kinase</fullName>
        <ecNumber evidence="3">2.7.13.3</ecNumber>
    </recommendedName>
</protein>
<evidence type="ECO:0000256" key="8">
    <source>
        <dbReference type="ARBA" id="ARBA00022777"/>
    </source>
</evidence>
<feature type="domain" description="Histidine kinase" evidence="14">
    <location>
        <begin position="342"/>
        <end position="562"/>
    </location>
</feature>
<dbReference type="EMBL" id="JAMDLW010000007">
    <property type="protein sequence ID" value="MCY9519265.1"/>
    <property type="molecule type" value="Genomic_DNA"/>
</dbReference>
<dbReference type="Pfam" id="PF00512">
    <property type="entry name" value="HisKA"/>
    <property type="match status" value="1"/>
</dbReference>
<reference evidence="16 17" key="1">
    <citation type="submission" date="2022-05" db="EMBL/GenBank/DDBJ databases">
        <title>Genome Sequencing of Bee-Associated Microbes.</title>
        <authorList>
            <person name="Dunlap C."/>
        </authorList>
    </citation>
    <scope>NUCLEOTIDE SEQUENCE [LARGE SCALE GENOMIC DNA]</scope>
    <source>
        <strain evidence="16 17">NRRL NRS-1438</strain>
    </source>
</reference>
<evidence type="ECO:0000256" key="10">
    <source>
        <dbReference type="ARBA" id="ARBA00023012"/>
    </source>
</evidence>
<evidence type="ECO:0000256" key="13">
    <source>
        <dbReference type="SAM" id="Phobius"/>
    </source>
</evidence>
<feature type="transmembrane region" description="Helical" evidence="13">
    <location>
        <begin position="16"/>
        <end position="39"/>
    </location>
</feature>
<evidence type="ECO:0000259" key="14">
    <source>
        <dbReference type="PROSITE" id="PS50109"/>
    </source>
</evidence>
<feature type="coiled-coil region" evidence="12">
    <location>
        <begin position="301"/>
        <end position="335"/>
    </location>
</feature>
<keyword evidence="13" id="KW-1133">Transmembrane helix</keyword>
<dbReference type="PANTHER" id="PTHR45453:SF3">
    <property type="entry name" value="HISTIDINE KINASE"/>
    <property type="match status" value="1"/>
</dbReference>
<keyword evidence="8" id="KW-0418">Kinase</keyword>
<keyword evidence="9 16" id="KW-0067">ATP-binding</keyword>
<gene>
    <name evidence="16" type="ORF">M5X09_06150</name>
</gene>
<dbReference type="InterPro" id="IPR003661">
    <property type="entry name" value="HisK_dim/P_dom"/>
</dbReference>
<dbReference type="PANTHER" id="PTHR45453">
    <property type="entry name" value="PHOSPHATE REGULON SENSOR PROTEIN PHOR"/>
    <property type="match status" value="1"/>
</dbReference>
<feature type="transmembrane region" description="Helical" evidence="13">
    <location>
        <begin position="243"/>
        <end position="263"/>
    </location>
</feature>
<feature type="domain" description="HAMP" evidence="15">
    <location>
        <begin position="261"/>
        <end position="313"/>
    </location>
</feature>
<dbReference type="CDD" id="cd00075">
    <property type="entry name" value="HATPase"/>
    <property type="match status" value="1"/>
</dbReference>
<dbReference type="CDD" id="cd06225">
    <property type="entry name" value="HAMP"/>
    <property type="match status" value="1"/>
</dbReference>
<evidence type="ECO:0000256" key="12">
    <source>
        <dbReference type="SAM" id="Coils"/>
    </source>
</evidence>
<organism evidence="16 17">
    <name type="scientific">Paenibacillus apiarius</name>
    <dbReference type="NCBI Taxonomy" id="46240"/>
    <lineage>
        <taxon>Bacteria</taxon>
        <taxon>Bacillati</taxon>
        <taxon>Bacillota</taxon>
        <taxon>Bacilli</taxon>
        <taxon>Bacillales</taxon>
        <taxon>Paenibacillaceae</taxon>
        <taxon>Paenibacillus</taxon>
    </lineage>
</organism>
<dbReference type="PROSITE" id="PS50885">
    <property type="entry name" value="HAMP"/>
    <property type="match status" value="1"/>
</dbReference>
<dbReference type="Gene3D" id="1.10.287.130">
    <property type="match status" value="1"/>
</dbReference>
<evidence type="ECO:0000256" key="1">
    <source>
        <dbReference type="ARBA" id="ARBA00000085"/>
    </source>
</evidence>
<dbReference type="InterPro" id="IPR003594">
    <property type="entry name" value="HATPase_dom"/>
</dbReference>
<dbReference type="Gene3D" id="6.10.340.10">
    <property type="match status" value="1"/>
</dbReference>
<dbReference type="SMART" id="SM00387">
    <property type="entry name" value="HATPase_c"/>
    <property type="match status" value="1"/>
</dbReference>
<dbReference type="InterPro" id="IPR004358">
    <property type="entry name" value="Sig_transdc_His_kin-like_C"/>
</dbReference>
<dbReference type="GO" id="GO:0005524">
    <property type="term" value="F:ATP binding"/>
    <property type="evidence" value="ECO:0007669"/>
    <property type="project" value="UniProtKB-KW"/>
</dbReference>
<keyword evidence="13" id="KW-0812">Transmembrane</keyword>
<dbReference type="Proteomes" id="UP001207626">
    <property type="component" value="Unassembled WGS sequence"/>
</dbReference>
<evidence type="ECO:0000313" key="16">
    <source>
        <dbReference type="EMBL" id="MCY9519265.1"/>
    </source>
</evidence>
<evidence type="ECO:0000256" key="7">
    <source>
        <dbReference type="ARBA" id="ARBA00022741"/>
    </source>
</evidence>
<dbReference type="EC" id="2.7.13.3" evidence="3"/>
<dbReference type="SMART" id="SM00304">
    <property type="entry name" value="HAMP"/>
    <property type="match status" value="1"/>
</dbReference>
<keyword evidence="10" id="KW-0902">Two-component regulatory system</keyword>
<dbReference type="InterPro" id="IPR036890">
    <property type="entry name" value="HATPase_C_sf"/>
</dbReference>
<evidence type="ECO:0000256" key="2">
    <source>
        <dbReference type="ARBA" id="ARBA00004651"/>
    </source>
</evidence>
<dbReference type="InterPro" id="IPR003660">
    <property type="entry name" value="HAMP_dom"/>
</dbReference>
<evidence type="ECO:0000259" key="15">
    <source>
        <dbReference type="PROSITE" id="PS50885"/>
    </source>
</evidence>
<evidence type="ECO:0000256" key="9">
    <source>
        <dbReference type="ARBA" id="ARBA00022840"/>
    </source>
</evidence>
<keyword evidence="7" id="KW-0547">Nucleotide-binding</keyword>
<dbReference type="SUPFAM" id="SSF158472">
    <property type="entry name" value="HAMP domain-like"/>
    <property type="match status" value="1"/>
</dbReference>
<evidence type="ECO:0000313" key="17">
    <source>
        <dbReference type="Proteomes" id="UP001207626"/>
    </source>
</evidence>
<dbReference type="PRINTS" id="PR00344">
    <property type="entry name" value="BCTRLSENSOR"/>
</dbReference>
<proteinExistence type="predicted"/>
<keyword evidence="4" id="KW-1003">Cell membrane</keyword>
<keyword evidence="12" id="KW-0175">Coiled coil</keyword>
<keyword evidence="5" id="KW-0597">Phosphoprotein</keyword>
<evidence type="ECO:0000256" key="4">
    <source>
        <dbReference type="ARBA" id="ARBA00022475"/>
    </source>
</evidence>
<comment type="subcellular location">
    <subcellularLocation>
        <location evidence="2">Cell membrane</location>
        <topology evidence="2">Multi-pass membrane protein</topology>
    </subcellularLocation>
</comment>
<evidence type="ECO:0000256" key="6">
    <source>
        <dbReference type="ARBA" id="ARBA00022679"/>
    </source>
</evidence>
<name>A0ABT4DPH7_9BACL</name>
<dbReference type="InterPro" id="IPR050351">
    <property type="entry name" value="BphY/WalK/GraS-like"/>
</dbReference>
<accession>A0ABT4DPH7</accession>
<comment type="caution">
    <text evidence="16">The sequence shown here is derived from an EMBL/GenBank/DDBJ whole genome shotgun (WGS) entry which is preliminary data.</text>
</comment>